<gene>
    <name evidence="2" type="primary">g10032</name>
    <name evidence="2" type="ORF">VP750_LOCUS9029</name>
</gene>
<accession>A0ABP1GAI2</accession>
<organism evidence="2 3">
    <name type="scientific">Coccomyxa viridis</name>
    <dbReference type="NCBI Taxonomy" id="1274662"/>
    <lineage>
        <taxon>Eukaryota</taxon>
        <taxon>Viridiplantae</taxon>
        <taxon>Chlorophyta</taxon>
        <taxon>core chlorophytes</taxon>
        <taxon>Trebouxiophyceae</taxon>
        <taxon>Trebouxiophyceae incertae sedis</taxon>
        <taxon>Coccomyxaceae</taxon>
        <taxon>Coccomyxa</taxon>
    </lineage>
</organism>
<reference evidence="2 3" key="1">
    <citation type="submission" date="2024-06" db="EMBL/GenBank/DDBJ databases">
        <authorList>
            <person name="Kraege A."/>
            <person name="Thomma B."/>
        </authorList>
    </citation>
    <scope>NUCLEOTIDE SEQUENCE [LARGE SCALE GENOMIC DNA]</scope>
</reference>
<feature type="region of interest" description="Disordered" evidence="1">
    <location>
        <begin position="1"/>
        <end position="21"/>
    </location>
</feature>
<name>A0ABP1GAI2_9CHLO</name>
<dbReference type="Proteomes" id="UP001497392">
    <property type="component" value="Unassembled WGS sequence"/>
</dbReference>
<evidence type="ECO:0000313" key="2">
    <source>
        <dbReference type="EMBL" id="CAL5227123.1"/>
    </source>
</evidence>
<evidence type="ECO:0000313" key="3">
    <source>
        <dbReference type="Proteomes" id="UP001497392"/>
    </source>
</evidence>
<evidence type="ECO:0000256" key="1">
    <source>
        <dbReference type="SAM" id="MobiDB-lite"/>
    </source>
</evidence>
<proteinExistence type="predicted"/>
<protein>
    <submittedName>
        <fullName evidence="2">G10032 protein</fullName>
    </submittedName>
</protein>
<sequence length="374" mass="42015">MTIQGKQAEQRFTHQAKHGPSPLFSSHHIQYPCPAGRTGCANPMPYYWEAFCSFKTGWDNTWTDYMICPPEKQAAAADYYTSRRHIAGFDELLDFTPCSLWPLISGRTLWIVGDSHTYDLYHAVACLMLDLWDYSFEGGSPIDGEEKAFEAMAEHVVHSKPPECLPLVGGTMICHFRVNHGQVLMGHALPLLERMSQPSDIAVVNFGAWHGSGDSADYQKLVKEFADAVAEKGERLPHFVWKEMVPTHYDQQHGLYPGGEPPYECKPLHVALQDDGSIAATDEWSQIIIEQGSHNKVARDVFSGTDIAMTSFWNATVEMWDFHRDIIDGRGHECGHYCFGGVPQVWVYHMYKAIAQASWASPVHQHSAKAGTQE</sequence>
<keyword evidence="3" id="KW-1185">Reference proteome</keyword>
<comment type="caution">
    <text evidence="2">The sequence shown here is derived from an EMBL/GenBank/DDBJ whole genome shotgun (WGS) entry which is preliminary data.</text>
</comment>
<dbReference type="EMBL" id="CAXHTA020000017">
    <property type="protein sequence ID" value="CAL5227123.1"/>
    <property type="molecule type" value="Genomic_DNA"/>
</dbReference>